<accession>A0A8T0DAQ6</accession>
<comment type="caution">
    <text evidence="1">The sequence shown here is derived from an EMBL/GenBank/DDBJ whole genome shotgun (WGS) entry which is preliminary data.</text>
</comment>
<evidence type="ECO:0000313" key="1">
    <source>
        <dbReference type="EMBL" id="KAF8564860.1"/>
    </source>
</evidence>
<dbReference type="GO" id="GO:0006413">
    <property type="term" value="P:translational initiation"/>
    <property type="evidence" value="ECO:0007669"/>
    <property type="project" value="InterPro"/>
</dbReference>
<keyword evidence="2" id="KW-1185">Reference proteome</keyword>
<protein>
    <submittedName>
        <fullName evidence="1">Uncharacterized protein</fullName>
    </submittedName>
</protein>
<dbReference type="EMBL" id="JTDF01007743">
    <property type="protein sequence ID" value="KAF8564860.1"/>
    <property type="molecule type" value="Genomic_DNA"/>
</dbReference>
<reference evidence="1 2" key="1">
    <citation type="submission" date="2019-07" db="EMBL/GenBank/DDBJ databases">
        <title>Annotation for the trematode Paragonimus westermani.</title>
        <authorList>
            <person name="Choi Y.-J."/>
        </authorList>
    </citation>
    <scope>NUCLEOTIDE SEQUENCE [LARGE SCALE GENOMIC DNA]</scope>
    <source>
        <strain evidence="1">180907_Pwestermani</strain>
    </source>
</reference>
<dbReference type="Gene3D" id="3.30.110.10">
    <property type="entry name" value="Translation initiation factor 3 (IF-3), C-terminal domain"/>
    <property type="match status" value="1"/>
</dbReference>
<dbReference type="OrthoDB" id="6256931at2759"/>
<sequence length="231" mass="26317">MSLFARQFYRTISHRFRGRLIDKPLEIEVNREADALKLLTNTDQVRLHLASLDPQVRQKHLSGIDGDTTVVKSDLIRKIAREFRLHLTLIDAQGDFPLFKLIPQPASANQVLDKIGVKLNKGERGKIIRINVNIDDHMLGVRVKQAQTFIESSYVVIVIVRLPRVRTAVPERLSSRDDLPPLNDKQPSKLASDTEARRFVSAFEKIPGTVVRLIERPNSKEILFFLRPTAS</sequence>
<gene>
    <name evidence="1" type="ORF">P879_07153</name>
</gene>
<organism evidence="1 2">
    <name type="scientific">Paragonimus westermani</name>
    <dbReference type="NCBI Taxonomy" id="34504"/>
    <lineage>
        <taxon>Eukaryota</taxon>
        <taxon>Metazoa</taxon>
        <taxon>Spiralia</taxon>
        <taxon>Lophotrochozoa</taxon>
        <taxon>Platyhelminthes</taxon>
        <taxon>Trematoda</taxon>
        <taxon>Digenea</taxon>
        <taxon>Plagiorchiida</taxon>
        <taxon>Troglotremata</taxon>
        <taxon>Troglotrematidae</taxon>
        <taxon>Paragonimus</taxon>
    </lineage>
</organism>
<dbReference type="InterPro" id="IPR036788">
    <property type="entry name" value="T_IF-3_C_sf"/>
</dbReference>
<proteinExistence type="predicted"/>
<evidence type="ECO:0000313" key="2">
    <source>
        <dbReference type="Proteomes" id="UP000699462"/>
    </source>
</evidence>
<dbReference type="AlphaFoldDB" id="A0A8T0DAQ6"/>
<dbReference type="Proteomes" id="UP000699462">
    <property type="component" value="Unassembled WGS sequence"/>
</dbReference>
<dbReference type="SUPFAM" id="SSF55200">
    <property type="entry name" value="Translation initiation factor IF3, C-terminal domain"/>
    <property type="match status" value="1"/>
</dbReference>
<name>A0A8T0DAQ6_9TREM</name>